<keyword evidence="4" id="KW-0456">Lyase</keyword>
<comment type="cofactor">
    <cofactor evidence="1">
        <name>NAD(+)</name>
        <dbReference type="ChEBI" id="CHEBI:57540"/>
    </cofactor>
</comment>
<keyword evidence="2" id="KW-0210">Decarboxylase</keyword>
<keyword evidence="3" id="KW-0520">NAD</keyword>
<dbReference type="AlphaFoldDB" id="A0A133VEA3"/>
<evidence type="ECO:0000256" key="1">
    <source>
        <dbReference type="ARBA" id="ARBA00001911"/>
    </source>
</evidence>
<comment type="caution">
    <text evidence="6">The sequence shown here is derived from an EMBL/GenBank/DDBJ whole genome shotgun (WGS) entry which is preliminary data.</text>
</comment>
<dbReference type="Pfam" id="PF01370">
    <property type="entry name" value="Epimerase"/>
    <property type="match status" value="1"/>
</dbReference>
<dbReference type="EMBL" id="LHYB01000012">
    <property type="protein sequence ID" value="KXB04776.1"/>
    <property type="molecule type" value="Genomic_DNA"/>
</dbReference>
<dbReference type="InterPro" id="IPR001509">
    <property type="entry name" value="Epimerase_deHydtase"/>
</dbReference>
<reference evidence="6 7" key="1">
    <citation type="journal article" date="2016" name="Sci. Rep.">
        <title>Metabolic traits of an uncultured archaeal lineage -MSBL1- from brine pools of the Red Sea.</title>
        <authorList>
            <person name="Mwirichia R."/>
            <person name="Alam I."/>
            <person name="Rashid M."/>
            <person name="Vinu M."/>
            <person name="Ba-Alawi W."/>
            <person name="Anthony Kamau A."/>
            <person name="Kamanda Ngugi D."/>
            <person name="Goker M."/>
            <person name="Klenk H.P."/>
            <person name="Bajic V."/>
            <person name="Stingl U."/>
        </authorList>
    </citation>
    <scope>NUCLEOTIDE SEQUENCE [LARGE SCALE GENOMIC DNA]</scope>
    <source>
        <strain evidence="6">SCGC-AAA261O19</strain>
    </source>
</reference>
<dbReference type="Gene3D" id="3.40.50.720">
    <property type="entry name" value="NAD(P)-binding Rossmann-like Domain"/>
    <property type="match status" value="1"/>
</dbReference>
<evidence type="ECO:0000256" key="2">
    <source>
        <dbReference type="ARBA" id="ARBA00022793"/>
    </source>
</evidence>
<evidence type="ECO:0000313" key="7">
    <source>
        <dbReference type="Proteomes" id="UP000070076"/>
    </source>
</evidence>
<dbReference type="PATRIC" id="fig|1698277.3.peg.107"/>
<dbReference type="Proteomes" id="UP000070076">
    <property type="component" value="Unassembled WGS sequence"/>
</dbReference>
<protein>
    <submittedName>
        <fullName evidence="6">Nucleoside-diphosphate sugar epimerase</fullName>
    </submittedName>
</protein>
<dbReference type="PANTHER" id="PTHR43078">
    <property type="entry name" value="UDP-GLUCURONIC ACID DECARBOXYLASE-RELATED"/>
    <property type="match status" value="1"/>
</dbReference>
<dbReference type="GO" id="GO:0042732">
    <property type="term" value="P:D-xylose metabolic process"/>
    <property type="evidence" value="ECO:0007669"/>
    <property type="project" value="InterPro"/>
</dbReference>
<dbReference type="GO" id="GO:0070403">
    <property type="term" value="F:NAD+ binding"/>
    <property type="evidence" value="ECO:0007669"/>
    <property type="project" value="InterPro"/>
</dbReference>
<dbReference type="InterPro" id="IPR044516">
    <property type="entry name" value="UXS-like"/>
</dbReference>
<accession>A0A133VEA3</accession>
<proteinExistence type="predicted"/>
<evidence type="ECO:0000259" key="5">
    <source>
        <dbReference type="Pfam" id="PF01370"/>
    </source>
</evidence>
<organism evidence="6 7">
    <name type="scientific">candidate division MSBL1 archaeon SCGC-AAA261O19</name>
    <dbReference type="NCBI Taxonomy" id="1698277"/>
    <lineage>
        <taxon>Archaea</taxon>
        <taxon>Methanobacteriati</taxon>
        <taxon>Methanobacteriota</taxon>
        <taxon>candidate division MSBL1</taxon>
    </lineage>
</organism>
<evidence type="ECO:0000256" key="4">
    <source>
        <dbReference type="ARBA" id="ARBA00023239"/>
    </source>
</evidence>
<keyword evidence="7" id="KW-1185">Reference proteome</keyword>
<dbReference type="PANTHER" id="PTHR43078:SF6">
    <property type="entry name" value="UDP-GLUCURONIC ACID DECARBOXYLASE 1"/>
    <property type="match status" value="1"/>
</dbReference>
<gene>
    <name evidence="6" type="ORF">AKJ48_01410</name>
</gene>
<feature type="domain" description="NAD-dependent epimerase/dehydratase" evidence="5">
    <location>
        <begin position="3"/>
        <end position="233"/>
    </location>
</feature>
<evidence type="ECO:0000313" key="6">
    <source>
        <dbReference type="EMBL" id="KXB04776.1"/>
    </source>
</evidence>
<dbReference type="GO" id="GO:0005737">
    <property type="term" value="C:cytoplasm"/>
    <property type="evidence" value="ECO:0007669"/>
    <property type="project" value="TreeGrafter"/>
</dbReference>
<evidence type="ECO:0000256" key="3">
    <source>
        <dbReference type="ARBA" id="ARBA00023027"/>
    </source>
</evidence>
<dbReference type="InterPro" id="IPR036291">
    <property type="entry name" value="NAD(P)-bd_dom_sf"/>
</dbReference>
<name>A0A133VEA3_9EURY</name>
<sequence>MKVLVTGGAGFIGSNIVERLVERGDDVTVLDNFSTGSEENLEKVWDQIQIIKASCSDIPQLDLDDFELIFHIGIPSSSPMYKENPLLVGEAINDFIKVMELAKSTGARVVYASTSSMYAQCSPPHREDMEFEPFDYYTEARLVMERLAKVYHELHGVESVGMRFFSVYGPHEQAKGKYANIISQFYWKMKEDEKPVIYGDGEQTRDFTHVSDIVDACLTAAESNIECDAVNVGTGRATTFNQVVELLNQELGKSIGPKYVENPIKNYVYHTQADITKAKKLLDYEPNVTLEEGIKKLVKSD</sequence>
<dbReference type="SUPFAM" id="SSF51735">
    <property type="entry name" value="NAD(P)-binding Rossmann-fold domains"/>
    <property type="match status" value="1"/>
</dbReference>
<dbReference type="GO" id="GO:0048040">
    <property type="term" value="F:UDP-glucuronate decarboxylase activity"/>
    <property type="evidence" value="ECO:0007669"/>
    <property type="project" value="TreeGrafter"/>
</dbReference>
<dbReference type="Gene3D" id="3.90.25.10">
    <property type="entry name" value="UDP-galactose 4-epimerase, domain 1"/>
    <property type="match status" value="1"/>
</dbReference>